<dbReference type="GO" id="GO:0003677">
    <property type="term" value="F:DNA binding"/>
    <property type="evidence" value="ECO:0007669"/>
    <property type="project" value="UniProtKB-KW"/>
</dbReference>
<protein>
    <recommendedName>
        <fullName evidence="2">HTH cro/C1-type domain-containing protein</fullName>
    </recommendedName>
</protein>
<evidence type="ECO:0000313" key="4">
    <source>
        <dbReference type="Proteomes" id="UP000255411"/>
    </source>
</evidence>
<dbReference type="CDD" id="cd00093">
    <property type="entry name" value="HTH_XRE"/>
    <property type="match status" value="1"/>
</dbReference>
<dbReference type="PROSITE" id="PS50943">
    <property type="entry name" value="HTH_CROC1"/>
    <property type="match status" value="1"/>
</dbReference>
<dbReference type="AlphaFoldDB" id="A0A345VN01"/>
<gene>
    <name evidence="3" type="ORF">Sp14A_22210</name>
</gene>
<evidence type="ECO:0000259" key="2">
    <source>
        <dbReference type="PROSITE" id="PS50943"/>
    </source>
</evidence>
<dbReference type="Gene3D" id="1.10.260.40">
    <property type="entry name" value="lambda repressor-like DNA-binding domains"/>
    <property type="match status" value="1"/>
</dbReference>
<dbReference type="RefSeq" id="WP_115131024.1">
    <property type="nucleotide sequence ID" value="NZ_CP022601.1"/>
</dbReference>
<dbReference type="Pfam" id="PF01381">
    <property type="entry name" value="HTH_3"/>
    <property type="match status" value="1"/>
</dbReference>
<dbReference type="SMART" id="SM00530">
    <property type="entry name" value="HTH_XRE"/>
    <property type="match status" value="1"/>
</dbReference>
<reference evidence="3 4" key="1">
    <citation type="submission" date="2017-07" db="EMBL/GenBank/DDBJ databases">
        <title>Streptococcus pluranimalium as cause of bovine abortion.</title>
        <authorList>
            <person name="Rodriguez Campos S."/>
            <person name="Gobeli Brawand S."/>
            <person name="Brodard I."/>
            <person name="Rychener L."/>
            <person name="Perreten V."/>
        </authorList>
    </citation>
    <scope>NUCLEOTIDE SEQUENCE [LARGE SCALE GENOMIC DNA]</scope>
    <source>
        <strain evidence="3 4">14A0014</strain>
    </source>
</reference>
<dbReference type="Proteomes" id="UP000255411">
    <property type="component" value="Chromosome"/>
</dbReference>
<feature type="domain" description="HTH cro/C1-type" evidence="2">
    <location>
        <begin position="9"/>
        <end position="63"/>
    </location>
</feature>
<proteinExistence type="predicted"/>
<dbReference type="EMBL" id="CP022601">
    <property type="protein sequence ID" value="AXJ14103.1"/>
    <property type="molecule type" value="Genomic_DNA"/>
</dbReference>
<evidence type="ECO:0000256" key="1">
    <source>
        <dbReference type="ARBA" id="ARBA00023125"/>
    </source>
</evidence>
<name>A0A345VN01_9STRE</name>
<accession>A0A345VN01</accession>
<evidence type="ECO:0000313" key="3">
    <source>
        <dbReference type="EMBL" id="AXJ14103.1"/>
    </source>
</evidence>
<dbReference type="InterPro" id="IPR001387">
    <property type="entry name" value="Cro/C1-type_HTH"/>
</dbReference>
<organism evidence="3 4">
    <name type="scientific">Streptococcus pluranimalium</name>
    <dbReference type="NCBI Taxonomy" id="82348"/>
    <lineage>
        <taxon>Bacteria</taxon>
        <taxon>Bacillati</taxon>
        <taxon>Bacillota</taxon>
        <taxon>Bacilli</taxon>
        <taxon>Lactobacillales</taxon>
        <taxon>Streptococcaceae</taxon>
        <taxon>Streptococcus</taxon>
    </lineage>
</organism>
<dbReference type="PANTHER" id="PTHR46558:SF11">
    <property type="entry name" value="HTH-TYPE TRANSCRIPTIONAL REGULATOR XRE"/>
    <property type="match status" value="1"/>
</dbReference>
<sequence length="141" mass="16004">MKAIIAENLKQLRIDRGIDKNVLSTHLDITASTYARYENGSRTPDLETLLAISNYYGCAINDLMNHQEVSEGVPRHSVVSYRDLRELGLNDKLSHGLVKQLIDSQSYKQLVFLLDKKLKLVYKSDVIALLTDIIEKIEQST</sequence>
<keyword evidence="1" id="KW-0238">DNA-binding</keyword>
<dbReference type="InterPro" id="IPR010982">
    <property type="entry name" value="Lambda_DNA-bd_dom_sf"/>
</dbReference>
<dbReference type="SUPFAM" id="SSF47413">
    <property type="entry name" value="lambda repressor-like DNA-binding domains"/>
    <property type="match status" value="1"/>
</dbReference>
<dbReference type="PANTHER" id="PTHR46558">
    <property type="entry name" value="TRACRIPTIONAL REGULATORY PROTEIN-RELATED-RELATED"/>
    <property type="match status" value="1"/>
</dbReference>